<dbReference type="AlphaFoldDB" id="A0A834VY90"/>
<reference evidence="1" key="1">
    <citation type="submission" date="2020-09" db="EMBL/GenBank/DDBJ databases">
        <title>Genome-Enabled Discovery of Anthraquinone Biosynthesis in Senna tora.</title>
        <authorList>
            <person name="Kang S.-H."/>
            <person name="Pandey R.P."/>
            <person name="Lee C.-M."/>
            <person name="Sim J.-S."/>
            <person name="Jeong J.-T."/>
            <person name="Choi B.-S."/>
            <person name="Jung M."/>
            <person name="Ginzburg D."/>
            <person name="Zhao K."/>
            <person name="Won S.Y."/>
            <person name="Oh T.-J."/>
            <person name="Yu Y."/>
            <person name="Kim N.-H."/>
            <person name="Lee O.R."/>
            <person name="Lee T.-H."/>
            <person name="Bashyal P."/>
            <person name="Kim T.-S."/>
            <person name="Lee W.-H."/>
            <person name="Kawkins C."/>
            <person name="Kim C.-K."/>
            <person name="Kim J.S."/>
            <person name="Ahn B.O."/>
            <person name="Rhee S.Y."/>
            <person name="Sohng J.K."/>
        </authorList>
    </citation>
    <scope>NUCLEOTIDE SEQUENCE</scope>
    <source>
        <tissue evidence="1">Leaf</tissue>
    </source>
</reference>
<gene>
    <name evidence="1" type="ORF">G2W53_041704</name>
</gene>
<dbReference type="Proteomes" id="UP000634136">
    <property type="component" value="Unassembled WGS sequence"/>
</dbReference>
<evidence type="ECO:0000313" key="2">
    <source>
        <dbReference type="Proteomes" id="UP000634136"/>
    </source>
</evidence>
<evidence type="ECO:0000313" key="1">
    <source>
        <dbReference type="EMBL" id="KAF7802593.1"/>
    </source>
</evidence>
<proteinExistence type="predicted"/>
<sequence length="95" mass="10915">MRPTEFIISIDSENASIDRRLPSIRIIHRLINSFVQFPDGEMPRDKTIGGGDDALNTFFISRKDVPRALFVDLEPIMVMMRKTLSLPMYKSKVNC</sequence>
<dbReference type="EMBL" id="JAAIUW010000013">
    <property type="protein sequence ID" value="KAF7802593.1"/>
    <property type="molecule type" value="Genomic_DNA"/>
</dbReference>
<dbReference type="Gene3D" id="3.40.50.1440">
    <property type="entry name" value="Tubulin/FtsZ, GTPase domain"/>
    <property type="match status" value="1"/>
</dbReference>
<dbReference type="InterPro" id="IPR036525">
    <property type="entry name" value="Tubulin/FtsZ_GTPase_sf"/>
</dbReference>
<accession>A0A834VY90</accession>
<organism evidence="1 2">
    <name type="scientific">Senna tora</name>
    <dbReference type="NCBI Taxonomy" id="362788"/>
    <lineage>
        <taxon>Eukaryota</taxon>
        <taxon>Viridiplantae</taxon>
        <taxon>Streptophyta</taxon>
        <taxon>Embryophyta</taxon>
        <taxon>Tracheophyta</taxon>
        <taxon>Spermatophyta</taxon>
        <taxon>Magnoliopsida</taxon>
        <taxon>eudicotyledons</taxon>
        <taxon>Gunneridae</taxon>
        <taxon>Pentapetalae</taxon>
        <taxon>rosids</taxon>
        <taxon>fabids</taxon>
        <taxon>Fabales</taxon>
        <taxon>Fabaceae</taxon>
        <taxon>Caesalpinioideae</taxon>
        <taxon>Cassia clade</taxon>
        <taxon>Senna</taxon>
    </lineage>
</organism>
<protein>
    <submittedName>
        <fullName evidence="1">Tubulin alpha chain-like</fullName>
    </submittedName>
</protein>
<name>A0A834VY90_9FABA</name>
<comment type="caution">
    <text evidence="1">The sequence shown here is derived from an EMBL/GenBank/DDBJ whole genome shotgun (WGS) entry which is preliminary data.</text>
</comment>
<keyword evidence="2" id="KW-1185">Reference proteome</keyword>
<dbReference type="OrthoDB" id="6049624at2759"/>